<sequence>MIQLLFMVVLIESFLALLLMVEIGPLRELVMKGLEQMKMNGKGPATVKTVAYTLGAILVSSLLSVFKIQNKWAKNGTLTPMDQVLWRTHLLEASLIVGGVVLSSYWIYLKGNLQTGVVPDGFFKILEPSCVTIGFDLTGFSLFLGYVIDRLHHYLCKLKELKDTVEVSEKDVQRLQKELEEKEEGLSKEMNSQKDKILSLKENMEKLEKESEKDNRMEEAETLVASLQKQLVDLLLEYDRLVEDNQALQCQTLGYKL</sequence>
<proteinExistence type="inferred from homology"/>
<feature type="transmembrane region" description="Helical" evidence="1">
    <location>
        <begin position="86"/>
        <end position="108"/>
    </location>
</feature>
<keyword evidence="1" id="KW-0472">Membrane</keyword>
<keyword evidence="1" id="KW-0812">Transmembrane</keyword>
<feature type="coiled-coil region" evidence="2">
    <location>
        <begin position="158"/>
        <end position="251"/>
    </location>
</feature>
<evidence type="ECO:0000313" key="3">
    <source>
        <dbReference type="EMBL" id="KAK9146019.1"/>
    </source>
</evidence>
<keyword evidence="1" id="KW-0931">ER-Golgi transport</keyword>
<keyword evidence="1" id="KW-1133">Transmembrane helix</keyword>
<evidence type="ECO:0000256" key="2">
    <source>
        <dbReference type="SAM" id="Coils"/>
    </source>
</evidence>
<keyword evidence="1" id="KW-0653">Protein transport</keyword>
<protein>
    <recommendedName>
        <fullName evidence="1">Endoplasmic reticulum transmembrane protein</fullName>
    </recommendedName>
</protein>
<dbReference type="GO" id="GO:0006886">
    <property type="term" value="P:intracellular protein transport"/>
    <property type="evidence" value="ECO:0007669"/>
    <property type="project" value="UniProtKB-UniRule"/>
</dbReference>
<comment type="function">
    <text evidence="1">May play a role in anterograde transport of membrane proteins from the endoplasmic reticulum to the Golgi.</text>
</comment>
<evidence type="ECO:0000256" key="1">
    <source>
        <dbReference type="RuleBase" id="RU367026"/>
    </source>
</evidence>
<dbReference type="GO" id="GO:0070973">
    <property type="term" value="P:protein localization to endoplasmic reticulum exit site"/>
    <property type="evidence" value="ECO:0007669"/>
    <property type="project" value="UniProtKB-UniRule"/>
</dbReference>
<comment type="subcellular location">
    <subcellularLocation>
        <location evidence="1">Endoplasmic reticulum membrane</location>
        <topology evidence="1">Multi-pass membrane protein</topology>
    </subcellularLocation>
</comment>
<accession>A0AAP0PKK1</accession>
<organism evidence="3 4">
    <name type="scientific">Stephania japonica</name>
    <dbReference type="NCBI Taxonomy" id="461633"/>
    <lineage>
        <taxon>Eukaryota</taxon>
        <taxon>Viridiplantae</taxon>
        <taxon>Streptophyta</taxon>
        <taxon>Embryophyta</taxon>
        <taxon>Tracheophyta</taxon>
        <taxon>Spermatophyta</taxon>
        <taxon>Magnoliopsida</taxon>
        <taxon>Ranunculales</taxon>
        <taxon>Menispermaceae</taxon>
        <taxon>Menispermoideae</taxon>
        <taxon>Cissampelideae</taxon>
        <taxon>Stephania</taxon>
    </lineage>
</organism>
<dbReference type="EMBL" id="JBBNAE010000002">
    <property type="protein sequence ID" value="KAK9146019.1"/>
    <property type="molecule type" value="Genomic_DNA"/>
</dbReference>
<dbReference type="GO" id="GO:0005789">
    <property type="term" value="C:endoplasmic reticulum membrane"/>
    <property type="evidence" value="ECO:0007669"/>
    <property type="project" value="UniProtKB-SubCell"/>
</dbReference>
<name>A0AAP0PKK1_9MAGN</name>
<keyword evidence="1" id="KW-0813">Transport</keyword>
<dbReference type="PANTHER" id="PTHR12701:SF13">
    <property type="entry name" value="ENDOPLASMIC RETICULUM TRANSMEMBRANE PROTEIN"/>
    <property type="match status" value="1"/>
</dbReference>
<keyword evidence="4" id="KW-1185">Reference proteome</keyword>
<keyword evidence="1" id="KW-0256">Endoplasmic reticulum</keyword>
<feature type="transmembrane region" description="Helical" evidence="1">
    <location>
        <begin position="6"/>
        <end position="24"/>
    </location>
</feature>
<feature type="transmembrane region" description="Helical" evidence="1">
    <location>
        <begin position="45"/>
        <end position="66"/>
    </location>
</feature>
<dbReference type="Proteomes" id="UP001417504">
    <property type="component" value="Unassembled WGS sequence"/>
</dbReference>
<dbReference type="PANTHER" id="PTHR12701">
    <property type="entry name" value="BCR-ASSOCIATED PROTEIN, BAP"/>
    <property type="match status" value="1"/>
</dbReference>
<comment type="caution">
    <text evidence="3">The sequence shown here is derived from an EMBL/GenBank/DDBJ whole genome shotgun (WGS) entry which is preliminary data.</text>
</comment>
<dbReference type="InterPro" id="IPR008417">
    <property type="entry name" value="BAP29/BAP31"/>
</dbReference>
<comment type="similarity">
    <text evidence="1">Belongs to the BCAP29/BCAP31 family.</text>
</comment>
<dbReference type="GO" id="GO:0006888">
    <property type="term" value="P:endoplasmic reticulum to Golgi vesicle-mediated transport"/>
    <property type="evidence" value="ECO:0007669"/>
    <property type="project" value="UniProtKB-UniRule"/>
</dbReference>
<gene>
    <name evidence="3" type="ORF">Sjap_005922</name>
</gene>
<reference evidence="3 4" key="1">
    <citation type="submission" date="2024-01" db="EMBL/GenBank/DDBJ databases">
        <title>Genome assemblies of Stephania.</title>
        <authorList>
            <person name="Yang L."/>
        </authorList>
    </citation>
    <scope>NUCLEOTIDE SEQUENCE [LARGE SCALE GENOMIC DNA]</scope>
    <source>
        <strain evidence="3">QJT</strain>
        <tissue evidence="3">Leaf</tissue>
    </source>
</reference>
<feature type="transmembrane region" description="Helical" evidence="1">
    <location>
        <begin position="129"/>
        <end position="148"/>
    </location>
</feature>
<comment type="caution">
    <text evidence="1">Lacks conserved residue(s) required for the propagation of feature annotation.</text>
</comment>
<evidence type="ECO:0000313" key="4">
    <source>
        <dbReference type="Proteomes" id="UP001417504"/>
    </source>
</evidence>
<dbReference type="AlphaFoldDB" id="A0AAP0PKK1"/>
<keyword evidence="2" id="KW-0175">Coiled coil</keyword>